<keyword evidence="1" id="KW-0282">Flagellum</keyword>
<dbReference type="GeneID" id="94687782"/>
<keyword evidence="1" id="KW-0969">Cilium</keyword>
<protein>
    <submittedName>
        <fullName evidence="1">Flagellar protein FlaG</fullName>
    </submittedName>
</protein>
<dbReference type="Gene3D" id="3.30.160.170">
    <property type="entry name" value="FlaG-like"/>
    <property type="match status" value="1"/>
</dbReference>
<dbReference type="Proteomes" id="UP001107961">
    <property type="component" value="Unassembled WGS sequence"/>
</dbReference>
<name>A0A9Q3ZDW2_9GAMM</name>
<organism evidence="1 2">
    <name type="scientific">Alloalcanivorax xenomutans</name>
    <dbReference type="NCBI Taxonomy" id="1094342"/>
    <lineage>
        <taxon>Bacteria</taxon>
        <taxon>Pseudomonadati</taxon>
        <taxon>Pseudomonadota</taxon>
        <taxon>Gammaproteobacteria</taxon>
        <taxon>Oceanospirillales</taxon>
        <taxon>Alcanivoracaceae</taxon>
        <taxon>Alloalcanivorax</taxon>
    </lineage>
</organism>
<dbReference type="InterPro" id="IPR035924">
    <property type="entry name" value="FlaG-like_sf"/>
</dbReference>
<keyword evidence="1" id="KW-0966">Cell projection</keyword>
<keyword evidence="2" id="KW-1185">Reference proteome</keyword>
<evidence type="ECO:0000313" key="2">
    <source>
        <dbReference type="Proteomes" id="UP001107961"/>
    </source>
</evidence>
<comment type="caution">
    <text evidence="1">The sequence shown here is derived from an EMBL/GenBank/DDBJ whole genome shotgun (WGS) entry which is preliminary data.</text>
</comment>
<dbReference type="AlphaFoldDB" id="A0A9Q3ZDW2"/>
<dbReference type="InterPro" id="IPR005186">
    <property type="entry name" value="FlaG"/>
</dbReference>
<gene>
    <name evidence="1" type="ORF">LZG35_15135</name>
</gene>
<dbReference type="EMBL" id="JAJVKT010000019">
    <property type="protein sequence ID" value="MCE7509970.1"/>
    <property type="molecule type" value="Genomic_DNA"/>
</dbReference>
<dbReference type="KEGG" id="axe:P40_16020"/>
<proteinExistence type="predicted"/>
<sequence>MSAPVDPLASSLPSQFSFQSARQRVERVLAQLPLTDSQTRQPEPDHDSLVEPVQRINEVLRPYGVQFDLSDDSGRTIILVVDRESGQVIRQIPPEEALNAYQRMEEMKGRLLRLEV</sequence>
<reference evidence="1" key="1">
    <citation type="submission" date="2022-01" db="EMBL/GenBank/DDBJ databases">
        <authorList>
            <person name="Karlyshev A.V."/>
            <person name="Jaspars M."/>
        </authorList>
    </citation>
    <scope>NUCLEOTIDE SEQUENCE</scope>
    <source>
        <strain evidence="1">AGSA3-2</strain>
    </source>
</reference>
<dbReference type="PANTHER" id="PTHR37166">
    <property type="entry name" value="PROTEIN FLAG"/>
    <property type="match status" value="1"/>
</dbReference>
<evidence type="ECO:0000313" key="1">
    <source>
        <dbReference type="EMBL" id="MCE7509970.1"/>
    </source>
</evidence>
<dbReference type="SUPFAM" id="SSF160214">
    <property type="entry name" value="FlaG-like"/>
    <property type="match status" value="1"/>
</dbReference>
<dbReference type="Pfam" id="PF03646">
    <property type="entry name" value="FlaG"/>
    <property type="match status" value="1"/>
</dbReference>
<accession>A0A9Q3ZDW2</accession>
<dbReference type="RefSeq" id="WP_022995650.1">
    <property type="nucleotide sequence ID" value="NZ_CBDDTQ010000006.1"/>
</dbReference>
<dbReference type="PANTHER" id="PTHR37166:SF1">
    <property type="entry name" value="PROTEIN FLAG"/>
    <property type="match status" value="1"/>
</dbReference>